<evidence type="ECO:0000313" key="2">
    <source>
        <dbReference type="Proteomes" id="UP000279275"/>
    </source>
</evidence>
<gene>
    <name evidence="1" type="ORF">EBN03_28705</name>
</gene>
<reference evidence="1 2" key="1">
    <citation type="submission" date="2018-10" db="EMBL/GenBank/DDBJ databases">
        <title>Isolation from cow dung.</title>
        <authorList>
            <person name="Ling L."/>
        </authorList>
    </citation>
    <scope>NUCLEOTIDE SEQUENCE [LARGE SCALE GENOMIC DNA]</scope>
    <source>
        <strain evidence="1 2">NEAU-LL90</strain>
    </source>
</reference>
<evidence type="ECO:0000313" key="1">
    <source>
        <dbReference type="EMBL" id="RMI28856.1"/>
    </source>
</evidence>
<protein>
    <submittedName>
        <fullName evidence="1">Uncharacterized protein</fullName>
    </submittedName>
</protein>
<dbReference type="AlphaFoldDB" id="A0A3M2KW05"/>
<sequence>MTVAICFELVINFGNNMDAARSAVLTRAKGRGGVLPVGDRWIPLHGPVLSSDGPYITLSICPMAVGIAVAGDGSLPRFELTPAEMTELGNGLYKTLATFDGYVAATVGWDPESLIDPTELKTTFMDELRDGGFDGLVLSDALHAELGLEDDYAVFQPGYRWRPYRGQ</sequence>
<accession>A0A3M2KW05</accession>
<proteinExistence type="predicted"/>
<name>A0A3M2KW05_9NOCA</name>
<comment type="caution">
    <text evidence="1">The sequence shown here is derived from an EMBL/GenBank/DDBJ whole genome shotgun (WGS) entry which is preliminary data.</text>
</comment>
<dbReference type="Proteomes" id="UP000279275">
    <property type="component" value="Unassembled WGS sequence"/>
</dbReference>
<keyword evidence="2" id="KW-1185">Reference proteome</keyword>
<dbReference type="EMBL" id="RFFH01000018">
    <property type="protein sequence ID" value="RMI28856.1"/>
    <property type="molecule type" value="Genomic_DNA"/>
</dbReference>
<organism evidence="1 2">
    <name type="scientific">Nocardia stercoris</name>
    <dbReference type="NCBI Taxonomy" id="2483361"/>
    <lineage>
        <taxon>Bacteria</taxon>
        <taxon>Bacillati</taxon>
        <taxon>Actinomycetota</taxon>
        <taxon>Actinomycetes</taxon>
        <taxon>Mycobacteriales</taxon>
        <taxon>Nocardiaceae</taxon>
        <taxon>Nocardia</taxon>
    </lineage>
</organism>